<dbReference type="Proteomes" id="UP000249057">
    <property type="component" value="Unassembled WGS sequence"/>
</dbReference>
<reference evidence="1" key="1">
    <citation type="submission" date="2018-02" db="EMBL/GenBank/DDBJ databases">
        <title>The genomes of Aspergillus section Nigri reveals drivers in fungal speciation.</title>
        <authorList>
            <consortium name="DOE Joint Genome Institute"/>
            <person name="Vesth T.C."/>
            <person name="Nybo J."/>
            <person name="Theobald S."/>
            <person name="Brandl J."/>
            <person name="Frisvad J.C."/>
            <person name="Nielsen K.F."/>
            <person name="Lyhne E.K."/>
            <person name="Kogle M.E."/>
            <person name="Kuo A."/>
            <person name="Riley R."/>
            <person name="Clum A."/>
            <person name="Nolan M."/>
            <person name="Lipzen A."/>
            <person name="Salamov A."/>
            <person name="Henrissat B."/>
            <person name="Wiebenga A."/>
            <person name="De vries R.P."/>
            <person name="Grigoriev I.V."/>
            <person name="Mortensen U.H."/>
            <person name="Andersen M.R."/>
            <person name="Baker S.E."/>
        </authorList>
    </citation>
    <scope>NUCLEOTIDE SEQUENCE</scope>
    <source>
        <strain evidence="1">CBS 621.78</strain>
    </source>
</reference>
<proteinExistence type="predicted"/>
<gene>
    <name evidence="1" type="ORF">BO95DRAFT_263624</name>
</gene>
<sequence length="155" mass="17991">MTSYTSMIRPGQRRENHKVAYARTITAKTAKLSRVTLYEHARIRSRNVRAAALAVSGEKSDSIASRRRHQIRGSHLQDLLLLLRLFRVFSIRSIYLHTIDLIPAPRVPIMVPSQVKKSLKPLKKMLDVAFDFMPCPYYKDRTVRRRIYDADNPQT</sequence>
<protein>
    <submittedName>
        <fullName evidence="1">Uncharacterized protein</fullName>
    </submittedName>
</protein>
<dbReference type="EMBL" id="KZ825386">
    <property type="protein sequence ID" value="RAH41550.1"/>
    <property type="molecule type" value="Genomic_DNA"/>
</dbReference>
<evidence type="ECO:0000313" key="2">
    <source>
        <dbReference type="Proteomes" id="UP000249057"/>
    </source>
</evidence>
<accession>A0ACD1FX69</accession>
<evidence type="ECO:0000313" key="1">
    <source>
        <dbReference type="EMBL" id="RAH41550.1"/>
    </source>
</evidence>
<name>A0ACD1FX69_9EURO</name>
<organism evidence="1 2">
    <name type="scientific">Aspergillus brunneoviolaceus CBS 621.78</name>
    <dbReference type="NCBI Taxonomy" id="1450534"/>
    <lineage>
        <taxon>Eukaryota</taxon>
        <taxon>Fungi</taxon>
        <taxon>Dikarya</taxon>
        <taxon>Ascomycota</taxon>
        <taxon>Pezizomycotina</taxon>
        <taxon>Eurotiomycetes</taxon>
        <taxon>Eurotiomycetidae</taxon>
        <taxon>Eurotiales</taxon>
        <taxon>Aspergillaceae</taxon>
        <taxon>Aspergillus</taxon>
        <taxon>Aspergillus subgen. Circumdati</taxon>
    </lineage>
</organism>
<keyword evidence="2" id="KW-1185">Reference proteome</keyword>